<dbReference type="InterPro" id="IPR019786">
    <property type="entry name" value="Zinc_finger_PHD-type_CS"/>
</dbReference>
<proteinExistence type="predicted"/>
<dbReference type="Gene3D" id="3.30.40.10">
    <property type="entry name" value="Zinc/RING finger domain, C3HC4 (zinc finger)"/>
    <property type="match status" value="2"/>
</dbReference>
<evidence type="ECO:0000256" key="2">
    <source>
        <dbReference type="ARBA" id="ARBA00022771"/>
    </source>
</evidence>
<organism evidence="6">
    <name type="scientific">Arundo donax</name>
    <name type="common">Giant reed</name>
    <name type="synonym">Donax arundinaceus</name>
    <dbReference type="NCBI Taxonomy" id="35708"/>
    <lineage>
        <taxon>Eukaryota</taxon>
        <taxon>Viridiplantae</taxon>
        <taxon>Streptophyta</taxon>
        <taxon>Embryophyta</taxon>
        <taxon>Tracheophyta</taxon>
        <taxon>Spermatophyta</taxon>
        <taxon>Magnoliopsida</taxon>
        <taxon>Liliopsida</taxon>
        <taxon>Poales</taxon>
        <taxon>Poaceae</taxon>
        <taxon>PACMAD clade</taxon>
        <taxon>Arundinoideae</taxon>
        <taxon>Arundineae</taxon>
        <taxon>Arundo</taxon>
    </lineage>
</organism>
<keyword evidence="2 4" id="KW-0863">Zinc-finger</keyword>
<dbReference type="InterPro" id="IPR001965">
    <property type="entry name" value="Znf_PHD"/>
</dbReference>
<keyword evidence="1" id="KW-0479">Metal-binding</keyword>
<dbReference type="InterPro" id="IPR019787">
    <property type="entry name" value="Znf_PHD-finger"/>
</dbReference>
<dbReference type="PANTHER" id="PTHR47162:SF9">
    <property type="entry name" value="PHD FINGER PROTEIN EHD3-LIKE"/>
    <property type="match status" value="1"/>
</dbReference>
<dbReference type="AlphaFoldDB" id="A0A0A9DHT3"/>
<dbReference type="InterPro" id="IPR013083">
    <property type="entry name" value="Znf_RING/FYVE/PHD"/>
</dbReference>
<dbReference type="SMART" id="SM00249">
    <property type="entry name" value="PHD"/>
    <property type="match status" value="2"/>
</dbReference>
<evidence type="ECO:0000259" key="5">
    <source>
        <dbReference type="PROSITE" id="PS50016"/>
    </source>
</evidence>
<dbReference type="PROSITE" id="PS01359">
    <property type="entry name" value="ZF_PHD_1"/>
    <property type="match status" value="1"/>
</dbReference>
<dbReference type="PROSITE" id="PS50016">
    <property type="entry name" value="ZF_PHD_2"/>
    <property type="match status" value="1"/>
</dbReference>
<evidence type="ECO:0000313" key="6">
    <source>
        <dbReference type="EMBL" id="JAD85185.1"/>
    </source>
</evidence>
<protein>
    <recommendedName>
        <fullName evidence="5">PHD-type domain-containing protein</fullName>
    </recommendedName>
</protein>
<dbReference type="PANTHER" id="PTHR47162">
    <property type="entry name" value="OS02G0192300 PROTEIN"/>
    <property type="match status" value="1"/>
</dbReference>
<dbReference type="InterPro" id="IPR011011">
    <property type="entry name" value="Znf_FYVE_PHD"/>
</dbReference>
<reference evidence="6" key="1">
    <citation type="submission" date="2014-09" db="EMBL/GenBank/DDBJ databases">
        <authorList>
            <person name="Magalhaes I.L.F."/>
            <person name="Oliveira U."/>
            <person name="Santos F.R."/>
            <person name="Vidigal T.H.D.A."/>
            <person name="Brescovit A.D."/>
            <person name="Santos A.J."/>
        </authorList>
    </citation>
    <scope>NUCLEOTIDE SEQUENCE</scope>
    <source>
        <tissue evidence="6">Shoot tissue taken approximately 20 cm above the soil surface</tissue>
    </source>
</reference>
<evidence type="ECO:0000256" key="4">
    <source>
        <dbReference type="PROSITE-ProRule" id="PRU00146"/>
    </source>
</evidence>
<dbReference type="Pfam" id="PF00628">
    <property type="entry name" value="PHD"/>
    <property type="match status" value="2"/>
</dbReference>
<accession>A0A0A9DHT3</accession>
<name>A0A0A9DHT3_ARUDO</name>
<dbReference type="GO" id="GO:0008270">
    <property type="term" value="F:zinc ion binding"/>
    <property type="evidence" value="ECO:0007669"/>
    <property type="project" value="UniProtKB-KW"/>
</dbReference>
<dbReference type="EMBL" id="GBRH01212710">
    <property type="protein sequence ID" value="JAD85185.1"/>
    <property type="molecule type" value="Transcribed_RNA"/>
</dbReference>
<feature type="domain" description="PHD-type" evidence="5">
    <location>
        <begin position="154"/>
        <end position="204"/>
    </location>
</feature>
<reference evidence="6" key="2">
    <citation type="journal article" date="2015" name="Data Brief">
        <title>Shoot transcriptome of the giant reed, Arundo donax.</title>
        <authorList>
            <person name="Barrero R.A."/>
            <person name="Guerrero F.D."/>
            <person name="Moolhuijzen P."/>
            <person name="Goolsby J.A."/>
            <person name="Tidwell J."/>
            <person name="Bellgard S.E."/>
            <person name="Bellgard M.I."/>
        </authorList>
    </citation>
    <scope>NUCLEOTIDE SEQUENCE</scope>
    <source>
        <tissue evidence="6">Shoot tissue taken approximately 20 cm above the soil surface</tissue>
    </source>
</reference>
<keyword evidence="3" id="KW-0862">Zinc</keyword>
<dbReference type="SUPFAM" id="SSF57903">
    <property type="entry name" value="FYVE/PHD zinc finger"/>
    <property type="match status" value="2"/>
</dbReference>
<evidence type="ECO:0000256" key="3">
    <source>
        <dbReference type="ARBA" id="ARBA00022833"/>
    </source>
</evidence>
<evidence type="ECO:0000256" key="1">
    <source>
        <dbReference type="ARBA" id="ARBA00022723"/>
    </source>
</evidence>
<sequence>MCFTEGKHNFFGGLKRSKQKRKVVTLTNVAGIWSSSPCCFVCNKYPFLFSSSALHIFAGFGIPPAFPGIHLHSNLPVAPPGIDSSMEPAEVVELSGTARSGCCKVCEEPEGMAKRFLICGHSLCPYKYYHIRCLKPKQIASDAQRDKPRWYCPSCLCWVCLSDEDDDQIILCDGCDEGYHLYCLNPPRTSVPEGEWLCPSCKAAMAKEGKMRKHEKRMLKLHRKDGAM</sequence>